<evidence type="ECO:0000313" key="2">
    <source>
        <dbReference type="EMBL" id="PVM88024.1"/>
    </source>
</evidence>
<proteinExistence type="predicted"/>
<protein>
    <recommendedName>
        <fullName evidence="4">DUF1579 domain-containing protein</fullName>
    </recommendedName>
</protein>
<dbReference type="AlphaFoldDB" id="A0A2T9JWG0"/>
<comment type="caution">
    <text evidence="2">The sequence shown here is derived from an EMBL/GenBank/DDBJ whole genome shotgun (WGS) entry which is preliminary data.</text>
</comment>
<feature type="signal peptide" evidence="1">
    <location>
        <begin position="1"/>
        <end position="21"/>
    </location>
</feature>
<accession>A0A2T9JWG0</accession>
<feature type="chain" id="PRO_5015582679" description="DUF1579 domain-containing protein" evidence="1">
    <location>
        <begin position="22"/>
        <end position="177"/>
    </location>
</feature>
<name>A0A2T9JWG0_9CAUL</name>
<dbReference type="RefSeq" id="WP_116564715.1">
    <property type="nucleotide sequence ID" value="NZ_QDKP01000011.1"/>
</dbReference>
<reference evidence="2 3" key="1">
    <citation type="submission" date="2018-04" db="EMBL/GenBank/DDBJ databases">
        <title>The genome sequence of Caulobacter sp. 736.</title>
        <authorList>
            <person name="Gao J."/>
            <person name="Sun J."/>
        </authorList>
    </citation>
    <scope>NUCLEOTIDE SEQUENCE [LARGE SCALE GENOMIC DNA]</scope>
    <source>
        <strain evidence="2 3">736</strain>
    </source>
</reference>
<gene>
    <name evidence="2" type="ORF">DDF65_03635</name>
</gene>
<keyword evidence="1" id="KW-0732">Signal</keyword>
<keyword evidence="3" id="KW-1185">Reference proteome</keyword>
<sequence length="177" mass="17957">MRVPVSLLALSASMVAAAARAEDPPPMPPPAEVSALAGCWKGEGTVMGKPVTIALSARPIVGGAMMLVEADSVAKADPADTYAAHLLLGGRTTKAGEPAAIVGLWADSFGGDGASQGAGKVAPNGFEVSYPYGEAAFVNRWARAGEHLSWSIVMRGASGREQGFASYELVRAGCGKG</sequence>
<evidence type="ECO:0000256" key="1">
    <source>
        <dbReference type="SAM" id="SignalP"/>
    </source>
</evidence>
<organism evidence="2 3">
    <name type="scientific">Caulobacter radicis</name>
    <dbReference type="NCBI Taxonomy" id="2172650"/>
    <lineage>
        <taxon>Bacteria</taxon>
        <taxon>Pseudomonadati</taxon>
        <taxon>Pseudomonadota</taxon>
        <taxon>Alphaproteobacteria</taxon>
        <taxon>Caulobacterales</taxon>
        <taxon>Caulobacteraceae</taxon>
        <taxon>Caulobacter</taxon>
    </lineage>
</organism>
<dbReference type="Proteomes" id="UP000244913">
    <property type="component" value="Unassembled WGS sequence"/>
</dbReference>
<evidence type="ECO:0000313" key="3">
    <source>
        <dbReference type="Proteomes" id="UP000244913"/>
    </source>
</evidence>
<dbReference type="EMBL" id="QDKP01000011">
    <property type="protein sequence ID" value="PVM88024.1"/>
    <property type="molecule type" value="Genomic_DNA"/>
</dbReference>
<evidence type="ECO:0008006" key="4">
    <source>
        <dbReference type="Google" id="ProtNLM"/>
    </source>
</evidence>